<accession>A0ABD3IAC6</accession>
<keyword evidence="2" id="KW-1185">Reference proteome</keyword>
<comment type="caution">
    <text evidence="1">The sequence shown here is derived from an EMBL/GenBank/DDBJ whole genome shotgun (WGS) entry which is preliminary data.</text>
</comment>
<sequence length="158" mass="18170">MDMGISAVLEDIATEIKAIEGAWKLSEKQDEKLHKASQLIDYWKHQTEAWQNGSRTRGNLPSFTIERRRDPSGRAIISTTREDQTARTAEENARETGATPCSLQQMIYWDHQELREREASTPRRRTPYTRRRPIPVIARWKELGAIVSVVSIIRGGVR</sequence>
<dbReference type="AlphaFoldDB" id="A0ABD3IAC6"/>
<name>A0ABD3IAC6_9MARC</name>
<proteinExistence type="predicted"/>
<reference evidence="1 2" key="1">
    <citation type="submission" date="2024-09" db="EMBL/GenBank/DDBJ databases">
        <title>Chromosome-scale assembly of Riccia sorocarpa.</title>
        <authorList>
            <person name="Paukszto L."/>
        </authorList>
    </citation>
    <scope>NUCLEOTIDE SEQUENCE [LARGE SCALE GENOMIC DNA]</scope>
    <source>
        <strain evidence="1">LP-2024</strain>
        <tissue evidence="1">Aerial parts of the thallus</tissue>
    </source>
</reference>
<protein>
    <submittedName>
        <fullName evidence="1">Uncharacterized protein</fullName>
    </submittedName>
</protein>
<evidence type="ECO:0000313" key="1">
    <source>
        <dbReference type="EMBL" id="KAL3700650.1"/>
    </source>
</evidence>
<organism evidence="1 2">
    <name type="scientific">Riccia sorocarpa</name>
    <dbReference type="NCBI Taxonomy" id="122646"/>
    <lineage>
        <taxon>Eukaryota</taxon>
        <taxon>Viridiplantae</taxon>
        <taxon>Streptophyta</taxon>
        <taxon>Embryophyta</taxon>
        <taxon>Marchantiophyta</taxon>
        <taxon>Marchantiopsida</taxon>
        <taxon>Marchantiidae</taxon>
        <taxon>Marchantiales</taxon>
        <taxon>Ricciaceae</taxon>
        <taxon>Riccia</taxon>
    </lineage>
</organism>
<evidence type="ECO:0000313" key="2">
    <source>
        <dbReference type="Proteomes" id="UP001633002"/>
    </source>
</evidence>
<dbReference type="EMBL" id="JBJQOH010000001">
    <property type="protein sequence ID" value="KAL3700650.1"/>
    <property type="molecule type" value="Genomic_DNA"/>
</dbReference>
<dbReference type="Proteomes" id="UP001633002">
    <property type="component" value="Unassembled WGS sequence"/>
</dbReference>
<gene>
    <name evidence="1" type="ORF">R1sor_018672</name>
</gene>